<keyword evidence="4" id="KW-1185">Reference proteome</keyword>
<sequence length="328" mass="35344">MKRLSKCIVLSLLFVLLLAACSSKSGSGGGSEADGYPKKPIQLIVPWDAGGDTDAINRIIAEELEKVLDQTVVIKNIAGASGVIGAQEALNAQPDGYTLLAVHDSVPMSQITGQADFGYFDFKPIANMTSTYNMIATSPKNPWKNMEELVEDAKKNPEKITYAASIGSISQLEPALIETAADIKFNIVGFDGTAQRMKAVVGNDVHLGSVSVAAGKDYFEDNRMKLLGYTGEERSPELPDIPTLKEQGIDVVSAVNRGILAPKETPDEIVEKLAGALEEVSGKDSFKERMAELATDVNFKKNGEYEELLKNIEKDMEASLKNSGLVDK</sequence>
<dbReference type="Proteomes" id="UP000680279">
    <property type="component" value="Unassembled WGS sequence"/>
</dbReference>
<proteinExistence type="inferred from homology"/>
<comment type="similarity">
    <text evidence="1">Belongs to the UPF0065 (bug) family.</text>
</comment>
<keyword evidence="2" id="KW-0732">Signal</keyword>
<dbReference type="RefSeq" id="WP_018707566.1">
    <property type="nucleotide sequence ID" value="NZ_BOQT01000009.1"/>
</dbReference>
<protein>
    <submittedName>
        <fullName evidence="3">Exported protein</fullName>
    </submittedName>
</protein>
<organism evidence="3 4">
    <name type="scientific">Siminovitchia fordii</name>
    <dbReference type="NCBI Taxonomy" id="254759"/>
    <lineage>
        <taxon>Bacteria</taxon>
        <taxon>Bacillati</taxon>
        <taxon>Bacillota</taxon>
        <taxon>Bacilli</taxon>
        <taxon>Bacillales</taxon>
        <taxon>Bacillaceae</taxon>
        <taxon>Siminovitchia</taxon>
    </lineage>
</organism>
<dbReference type="PANTHER" id="PTHR42928">
    <property type="entry name" value="TRICARBOXYLATE-BINDING PROTEIN"/>
    <property type="match status" value="1"/>
</dbReference>
<evidence type="ECO:0000313" key="4">
    <source>
        <dbReference type="Proteomes" id="UP000680279"/>
    </source>
</evidence>
<evidence type="ECO:0000256" key="2">
    <source>
        <dbReference type="SAM" id="SignalP"/>
    </source>
</evidence>
<reference evidence="3 4" key="1">
    <citation type="submission" date="2021-03" db="EMBL/GenBank/DDBJ databases">
        <title>Antimicrobial resistance genes in bacteria isolated from Japanese honey, and their potential for conferring macrolide and lincosamide resistance in the American foulbrood pathogen Paenibacillus larvae.</title>
        <authorList>
            <person name="Okamoto M."/>
            <person name="Kumagai M."/>
            <person name="Kanamori H."/>
            <person name="Takamatsu D."/>
        </authorList>
    </citation>
    <scope>NUCLEOTIDE SEQUENCE [LARGE SCALE GENOMIC DNA]</scope>
    <source>
        <strain evidence="3 4">J1TS3</strain>
    </source>
</reference>
<gene>
    <name evidence="3" type="ORF">J1TS3_27380</name>
</gene>
<evidence type="ECO:0000256" key="1">
    <source>
        <dbReference type="ARBA" id="ARBA00006987"/>
    </source>
</evidence>
<dbReference type="CDD" id="cd07012">
    <property type="entry name" value="PBP2_Bug_TTT"/>
    <property type="match status" value="1"/>
</dbReference>
<dbReference type="PROSITE" id="PS51257">
    <property type="entry name" value="PROKAR_LIPOPROTEIN"/>
    <property type="match status" value="1"/>
</dbReference>
<feature type="chain" id="PRO_5045984079" evidence="2">
    <location>
        <begin position="20"/>
        <end position="328"/>
    </location>
</feature>
<dbReference type="SUPFAM" id="SSF53850">
    <property type="entry name" value="Periplasmic binding protein-like II"/>
    <property type="match status" value="1"/>
</dbReference>
<dbReference type="Gene3D" id="3.40.190.150">
    <property type="entry name" value="Bordetella uptake gene, domain 1"/>
    <property type="match status" value="1"/>
</dbReference>
<dbReference type="EMBL" id="BOQT01000009">
    <property type="protein sequence ID" value="GIN21604.1"/>
    <property type="molecule type" value="Genomic_DNA"/>
</dbReference>
<name>A0ABQ4K786_9BACI</name>
<dbReference type="InterPro" id="IPR042100">
    <property type="entry name" value="Bug_dom1"/>
</dbReference>
<dbReference type="PIRSF" id="PIRSF017082">
    <property type="entry name" value="YflP"/>
    <property type="match status" value="1"/>
</dbReference>
<comment type="caution">
    <text evidence="3">The sequence shown here is derived from an EMBL/GenBank/DDBJ whole genome shotgun (WGS) entry which is preliminary data.</text>
</comment>
<dbReference type="InterPro" id="IPR005064">
    <property type="entry name" value="BUG"/>
</dbReference>
<dbReference type="Pfam" id="PF03401">
    <property type="entry name" value="TctC"/>
    <property type="match status" value="1"/>
</dbReference>
<evidence type="ECO:0000313" key="3">
    <source>
        <dbReference type="EMBL" id="GIN21604.1"/>
    </source>
</evidence>
<dbReference type="PANTHER" id="PTHR42928:SF5">
    <property type="entry name" value="BLR1237 PROTEIN"/>
    <property type="match status" value="1"/>
</dbReference>
<feature type="signal peptide" evidence="2">
    <location>
        <begin position="1"/>
        <end position="19"/>
    </location>
</feature>
<accession>A0ABQ4K786</accession>
<dbReference type="Gene3D" id="3.40.190.10">
    <property type="entry name" value="Periplasmic binding protein-like II"/>
    <property type="match status" value="1"/>
</dbReference>